<reference evidence="2 3" key="1">
    <citation type="submission" date="2020-08" db="EMBL/GenBank/DDBJ databases">
        <title>Genomic Encyclopedia of Type Strains, Phase IV (KMG-V): Genome sequencing to study the core and pangenomes of soil and plant-associated prokaryotes.</title>
        <authorList>
            <person name="Whitman W."/>
        </authorList>
    </citation>
    <scope>NUCLEOTIDE SEQUENCE [LARGE SCALE GENOMIC DNA]</scope>
    <source>
        <strain evidence="2 3">M8UP14</strain>
    </source>
</reference>
<organism evidence="2 3">
    <name type="scientific">Granulicella aggregans</name>
    <dbReference type="NCBI Taxonomy" id="474949"/>
    <lineage>
        <taxon>Bacteria</taxon>
        <taxon>Pseudomonadati</taxon>
        <taxon>Acidobacteriota</taxon>
        <taxon>Terriglobia</taxon>
        <taxon>Terriglobales</taxon>
        <taxon>Acidobacteriaceae</taxon>
        <taxon>Granulicella</taxon>
    </lineage>
</organism>
<keyword evidence="1" id="KW-1133">Transmembrane helix</keyword>
<feature type="transmembrane region" description="Helical" evidence="1">
    <location>
        <begin position="278"/>
        <end position="294"/>
    </location>
</feature>
<evidence type="ECO:0008006" key="4">
    <source>
        <dbReference type="Google" id="ProtNLM"/>
    </source>
</evidence>
<accession>A0A7W7ZB02</accession>
<feature type="transmembrane region" description="Helical" evidence="1">
    <location>
        <begin position="41"/>
        <end position="64"/>
    </location>
</feature>
<dbReference type="EMBL" id="JACHIP010000002">
    <property type="protein sequence ID" value="MBB5056467.1"/>
    <property type="molecule type" value="Genomic_DNA"/>
</dbReference>
<feature type="transmembrane region" description="Helical" evidence="1">
    <location>
        <begin position="328"/>
        <end position="346"/>
    </location>
</feature>
<dbReference type="AlphaFoldDB" id="A0A7W7ZB02"/>
<protein>
    <recommendedName>
        <fullName evidence="4">DUF2029 domain-containing protein</fullName>
    </recommendedName>
</protein>
<feature type="transmembrane region" description="Helical" evidence="1">
    <location>
        <begin position="221"/>
        <end position="241"/>
    </location>
</feature>
<sequence length="432" mass="46562">MTGSQTLIARVGIGVVAALASVFLTRWSTLRTISRARFDRIVFGLFAVSRLGLFALIFLVVKIAPRGDVPAYYFDQARQVLAGLLPYRDFISSYAPLHPYLDAGLISAWHSPLSIVLFSVLVEMAILPLWLSAGRVFLPEAELRVAALLYLASPVSLQFVTIDGQDNVVIAVLLALSLLLVLRSRAFAAGASFGASVAAIKFLPLLYAPAFFFSAPRRWRMAAGAAVICGVVYGGCLLAGAPILTPLSAEGDLWSAGDLPYVIEAIFGVSIPPRLTDGFVLLALVAIFVWVGRSARQASIATRMRALNYGMAALTLAFLVFSKKSWPPYLMLALFPICLLVAGGGVVRERWKVAAFAVFSVVSVTEHSYWASSLAQFNSAKFHQALLSGEVGAVLMLLLELLLIAGYLWLLWEAVSRILSFAATEDAVSQGN</sequence>
<comment type="caution">
    <text evidence="2">The sequence shown here is derived from an EMBL/GenBank/DDBJ whole genome shotgun (WGS) entry which is preliminary data.</text>
</comment>
<feature type="transmembrane region" description="Helical" evidence="1">
    <location>
        <begin position="193"/>
        <end position="215"/>
    </location>
</feature>
<keyword evidence="1" id="KW-0812">Transmembrane</keyword>
<gene>
    <name evidence="2" type="ORF">HDF16_001152</name>
</gene>
<dbReference type="Proteomes" id="UP000540989">
    <property type="component" value="Unassembled WGS sequence"/>
</dbReference>
<feature type="transmembrane region" description="Helical" evidence="1">
    <location>
        <begin position="168"/>
        <end position="186"/>
    </location>
</feature>
<feature type="transmembrane region" description="Helical" evidence="1">
    <location>
        <begin position="306"/>
        <end position="322"/>
    </location>
</feature>
<evidence type="ECO:0000313" key="2">
    <source>
        <dbReference type="EMBL" id="MBB5056467.1"/>
    </source>
</evidence>
<dbReference type="RefSeq" id="WP_184214420.1">
    <property type="nucleotide sequence ID" value="NZ_JACHIP010000002.1"/>
</dbReference>
<feature type="transmembrane region" description="Helical" evidence="1">
    <location>
        <begin position="353"/>
        <end position="371"/>
    </location>
</feature>
<evidence type="ECO:0000256" key="1">
    <source>
        <dbReference type="SAM" id="Phobius"/>
    </source>
</evidence>
<feature type="transmembrane region" description="Helical" evidence="1">
    <location>
        <begin position="391"/>
        <end position="412"/>
    </location>
</feature>
<feature type="transmembrane region" description="Helical" evidence="1">
    <location>
        <begin position="6"/>
        <end position="29"/>
    </location>
</feature>
<evidence type="ECO:0000313" key="3">
    <source>
        <dbReference type="Proteomes" id="UP000540989"/>
    </source>
</evidence>
<name>A0A7W7ZB02_9BACT</name>
<keyword evidence="3" id="KW-1185">Reference proteome</keyword>
<keyword evidence="1" id="KW-0472">Membrane</keyword>
<proteinExistence type="predicted"/>
<feature type="transmembrane region" description="Helical" evidence="1">
    <location>
        <begin position="109"/>
        <end position="131"/>
    </location>
</feature>